<feature type="domain" description="DRBM" evidence="7">
    <location>
        <begin position="277"/>
        <end position="351"/>
    </location>
</feature>
<keyword evidence="1" id="KW-0540">Nuclease</keyword>
<dbReference type="Pfam" id="PF00636">
    <property type="entry name" value="Ribonuclease_3"/>
    <property type="match status" value="1"/>
</dbReference>
<dbReference type="CDD" id="cd00593">
    <property type="entry name" value="RIBOc"/>
    <property type="match status" value="1"/>
</dbReference>
<dbReference type="GO" id="GO:0006364">
    <property type="term" value="P:rRNA processing"/>
    <property type="evidence" value="ECO:0007669"/>
    <property type="project" value="TreeGrafter"/>
</dbReference>
<gene>
    <name evidence="9" type="ORF">CC86DRAFT_298428</name>
</gene>
<evidence type="ECO:0000313" key="10">
    <source>
        <dbReference type="Proteomes" id="UP000799424"/>
    </source>
</evidence>
<keyword evidence="10" id="KW-1185">Reference proteome</keyword>
<evidence type="ECO:0000256" key="2">
    <source>
        <dbReference type="ARBA" id="ARBA00022759"/>
    </source>
</evidence>
<feature type="region of interest" description="Disordered" evidence="6">
    <location>
        <begin position="365"/>
        <end position="446"/>
    </location>
</feature>
<proteinExistence type="predicted"/>
<dbReference type="Gene3D" id="3.30.160.20">
    <property type="match status" value="1"/>
</dbReference>
<keyword evidence="4 5" id="KW-0694">RNA-binding</keyword>
<dbReference type="SUPFAM" id="SSF54768">
    <property type="entry name" value="dsRNA-binding domain-like"/>
    <property type="match status" value="1"/>
</dbReference>
<reference evidence="9" key="1">
    <citation type="journal article" date="2020" name="Stud. Mycol.">
        <title>101 Dothideomycetes genomes: a test case for predicting lifestyles and emergence of pathogens.</title>
        <authorList>
            <person name="Haridas S."/>
            <person name="Albert R."/>
            <person name="Binder M."/>
            <person name="Bloem J."/>
            <person name="Labutti K."/>
            <person name="Salamov A."/>
            <person name="Andreopoulos B."/>
            <person name="Baker S."/>
            <person name="Barry K."/>
            <person name="Bills G."/>
            <person name="Bluhm B."/>
            <person name="Cannon C."/>
            <person name="Castanera R."/>
            <person name="Culley D."/>
            <person name="Daum C."/>
            <person name="Ezra D."/>
            <person name="Gonzalez J."/>
            <person name="Henrissat B."/>
            <person name="Kuo A."/>
            <person name="Liang C."/>
            <person name="Lipzen A."/>
            <person name="Lutzoni F."/>
            <person name="Magnuson J."/>
            <person name="Mondo S."/>
            <person name="Nolan M."/>
            <person name="Ohm R."/>
            <person name="Pangilinan J."/>
            <person name="Park H.-J."/>
            <person name="Ramirez L."/>
            <person name="Alfaro M."/>
            <person name="Sun H."/>
            <person name="Tritt A."/>
            <person name="Yoshinaga Y."/>
            <person name="Zwiers L.-H."/>
            <person name="Turgeon B."/>
            <person name="Goodwin S."/>
            <person name="Spatafora J."/>
            <person name="Crous P."/>
            <person name="Grigoriev I."/>
        </authorList>
    </citation>
    <scope>NUCLEOTIDE SEQUENCE</scope>
    <source>
        <strain evidence="9">CBS 113818</strain>
    </source>
</reference>
<evidence type="ECO:0000256" key="6">
    <source>
        <dbReference type="SAM" id="MobiDB-lite"/>
    </source>
</evidence>
<feature type="region of interest" description="Disordered" evidence="6">
    <location>
        <begin position="1"/>
        <end position="35"/>
    </location>
</feature>
<evidence type="ECO:0000259" key="7">
    <source>
        <dbReference type="PROSITE" id="PS50137"/>
    </source>
</evidence>
<keyword evidence="3" id="KW-0378">Hydrolase</keyword>
<dbReference type="EMBL" id="MU006231">
    <property type="protein sequence ID" value="KAF2823994.1"/>
    <property type="molecule type" value="Genomic_DNA"/>
</dbReference>
<dbReference type="AlphaFoldDB" id="A0A6A6ZU67"/>
<dbReference type="GO" id="GO:0003723">
    <property type="term" value="F:RNA binding"/>
    <property type="evidence" value="ECO:0007669"/>
    <property type="project" value="UniProtKB-UniRule"/>
</dbReference>
<evidence type="ECO:0000256" key="3">
    <source>
        <dbReference type="ARBA" id="ARBA00022801"/>
    </source>
</evidence>
<evidence type="ECO:0000259" key="8">
    <source>
        <dbReference type="PROSITE" id="PS50142"/>
    </source>
</evidence>
<dbReference type="InterPro" id="IPR036389">
    <property type="entry name" value="RNase_III_sf"/>
</dbReference>
<organism evidence="9 10">
    <name type="scientific">Ophiobolus disseminans</name>
    <dbReference type="NCBI Taxonomy" id="1469910"/>
    <lineage>
        <taxon>Eukaryota</taxon>
        <taxon>Fungi</taxon>
        <taxon>Dikarya</taxon>
        <taxon>Ascomycota</taxon>
        <taxon>Pezizomycotina</taxon>
        <taxon>Dothideomycetes</taxon>
        <taxon>Pleosporomycetidae</taxon>
        <taxon>Pleosporales</taxon>
        <taxon>Pleosporineae</taxon>
        <taxon>Phaeosphaeriaceae</taxon>
        <taxon>Ophiobolus</taxon>
    </lineage>
</organism>
<dbReference type="SUPFAM" id="SSF69065">
    <property type="entry name" value="RNase III domain-like"/>
    <property type="match status" value="1"/>
</dbReference>
<feature type="compositionally biased region" description="Polar residues" evidence="6">
    <location>
        <begin position="16"/>
        <end position="35"/>
    </location>
</feature>
<keyword evidence="2" id="KW-0255">Endonuclease</keyword>
<feature type="compositionally biased region" description="Basic and acidic residues" evidence="6">
    <location>
        <begin position="365"/>
        <end position="391"/>
    </location>
</feature>
<dbReference type="PROSITE" id="PS50137">
    <property type="entry name" value="DS_RBD"/>
    <property type="match status" value="1"/>
</dbReference>
<dbReference type="PROSITE" id="PS00517">
    <property type="entry name" value="RNASE_3_1"/>
    <property type="match status" value="1"/>
</dbReference>
<feature type="compositionally biased region" description="Basic residues" evidence="6">
    <location>
        <begin position="424"/>
        <end position="439"/>
    </location>
</feature>
<dbReference type="PANTHER" id="PTHR11207">
    <property type="entry name" value="RIBONUCLEASE III"/>
    <property type="match status" value="1"/>
</dbReference>
<dbReference type="GO" id="GO:0005654">
    <property type="term" value="C:nucleoplasm"/>
    <property type="evidence" value="ECO:0007669"/>
    <property type="project" value="TreeGrafter"/>
</dbReference>
<dbReference type="Gene3D" id="1.10.1520.10">
    <property type="entry name" value="Ribonuclease III domain"/>
    <property type="match status" value="1"/>
</dbReference>
<evidence type="ECO:0000313" key="9">
    <source>
        <dbReference type="EMBL" id="KAF2823994.1"/>
    </source>
</evidence>
<dbReference type="GO" id="GO:0006369">
    <property type="term" value="P:termination of RNA polymerase II transcription"/>
    <property type="evidence" value="ECO:0007669"/>
    <property type="project" value="TreeGrafter"/>
</dbReference>
<dbReference type="SMART" id="SM00535">
    <property type="entry name" value="RIBOc"/>
    <property type="match status" value="1"/>
</dbReference>
<dbReference type="Proteomes" id="UP000799424">
    <property type="component" value="Unassembled WGS sequence"/>
</dbReference>
<evidence type="ECO:0000256" key="5">
    <source>
        <dbReference type="PROSITE-ProRule" id="PRU00266"/>
    </source>
</evidence>
<protein>
    <submittedName>
        <fullName evidence="9">Ribonuclease III</fullName>
    </submittedName>
</protein>
<evidence type="ECO:0000256" key="1">
    <source>
        <dbReference type="ARBA" id="ARBA00022722"/>
    </source>
</evidence>
<dbReference type="InterPro" id="IPR014720">
    <property type="entry name" value="dsRBD_dom"/>
</dbReference>
<dbReference type="GO" id="GO:0004525">
    <property type="term" value="F:ribonuclease III activity"/>
    <property type="evidence" value="ECO:0007669"/>
    <property type="project" value="InterPro"/>
</dbReference>
<dbReference type="PROSITE" id="PS50142">
    <property type="entry name" value="RNASE_3_2"/>
    <property type="match status" value="1"/>
</dbReference>
<dbReference type="PANTHER" id="PTHR11207:SF0">
    <property type="entry name" value="RIBONUCLEASE 3"/>
    <property type="match status" value="1"/>
</dbReference>
<accession>A0A6A6ZU67</accession>
<dbReference type="GO" id="GO:0034475">
    <property type="term" value="P:U4 snRNA 3'-end processing"/>
    <property type="evidence" value="ECO:0007669"/>
    <property type="project" value="TreeGrafter"/>
</dbReference>
<dbReference type="InterPro" id="IPR000999">
    <property type="entry name" value="RNase_III_dom"/>
</dbReference>
<name>A0A6A6ZU67_9PLEO</name>
<dbReference type="OrthoDB" id="2392202at2759"/>
<feature type="domain" description="RNase III" evidence="8">
    <location>
        <begin position="129"/>
        <end position="246"/>
    </location>
</feature>
<evidence type="ECO:0000256" key="4">
    <source>
        <dbReference type="ARBA" id="ARBA00022884"/>
    </source>
</evidence>
<sequence>MASQKRGNAFNHYGDRNQQFNHKQRPSYNTASQPALSAADMQTGLVALLDRFVAAETTPAADKDILHHARELRRLLNARGNPTSAEAKRELDEKRPNKAANIAVPDYIQRSVVAAKHLPPLPPIAEPHLQQAVFTHQSMHNAKAQGHHIGDLDLDYERLEFLGDAYIELIASRSLYNRFPQVDVPSLCSWRERLVENLALGKFSEAYGFPDRLQHKLPWEKDSKAWRKVVADIFEAYVAAVVLSDPENGFGTAEKWLDELWAPQLLGFKEKVVENLRARDDLQKLLVVNKVDVRYRDEKPMTHEQGVQRFYLACYLTGWGYENEWLGSGEGQNKAQACTAAAADALKRNSAVLQDAARQKKELMETRAKEKEEKAKAEAAESGQGEDHDATSHAAKSSHAKDDVSESATKKRKSDDLDASSDKKSKKHKKDKKEKKRKVGSGDDSS</sequence>
<feature type="compositionally biased region" description="Basic and acidic residues" evidence="6">
    <location>
        <begin position="413"/>
        <end position="423"/>
    </location>
</feature>